<dbReference type="GO" id="GO:0005789">
    <property type="term" value="C:endoplasmic reticulum membrane"/>
    <property type="evidence" value="ECO:0007669"/>
    <property type="project" value="UniProtKB-SubCell"/>
</dbReference>
<evidence type="ECO:0008006" key="10">
    <source>
        <dbReference type="Google" id="ProtNLM"/>
    </source>
</evidence>
<evidence type="ECO:0000256" key="1">
    <source>
        <dbReference type="ARBA" id="ARBA00004477"/>
    </source>
</evidence>
<evidence type="ECO:0000313" key="9">
    <source>
        <dbReference type="EMBL" id="MBA4632534.1"/>
    </source>
</evidence>
<dbReference type="InterPro" id="IPR009580">
    <property type="entry name" value="GPI_biosynthesis_protein_Pig-F"/>
</dbReference>
<comment type="pathway">
    <text evidence="2">Glycolipid biosynthesis; glycosylphosphatidylinositol-anchor biosynthesis.</text>
</comment>
<feature type="transmembrane region" description="Helical" evidence="8">
    <location>
        <begin position="109"/>
        <end position="128"/>
    </location>
</feature>
<reference evidence="9" key="2">
    <citation type="submission" date="2020-07" db="EMBL/GenBank/DDBJ databases">
        <authorList>
            <person name="Vera ALvarez R."/>
            <person name="Arias-Moreno D.M."/>
            <person name="Jimenez-Jacinto V."/>
            <person name="Jimenez-Bremont J.F."/>
            <person name="Swaminathan K."/>
            <person name="Moose S.P."/>
            <person name="Guerrero-Gonzalez M.L."/>
            <person name="Marino-Ramirez L."/>
            <person name="Landsman D."/>
            <person name="Rodriguez-Kessler M."/>
            <person name="Delgado-Sanchez P."/>
        </authorList>
    </citation>
    <scope>NUCLEOTIDE SEQUENCE</scope>
    <source>
        <tissue evidence="9">Cladode</tissue>
    </source>
</reference>
<sequence>MATVTASALGALWLHSMCGLSLVAAFWVAHEFFAVNLISDADTTLLILWMVECPIVILHYGVFRQNPAKCSYLKAVGRGLLGLLAGMLLIALGAITLGAPVSLKYLPRTLHWSLLMSLFTFTPAAAVYGSSWGDWQRIFAKTRPDGPVDYMVCFPAHGAILGSWFGAWPMPLDWERPWQEWPVCVTYGALVGYAIGMVTSFLFILLSRRQQHIKEA</sequence>
<feature type="transmembrane region" description="Helical" evidence="8">
    <location>
        <begin position="187"/>
        <end position="206"/>
    </location>
</feature>
<evidence type="ECO:0000256" key="5">
    <source>
        <dbReference type="ARBA" id="ARBA00022824"/>
    </source>
</evidence>
<evidence type="ECO:0000256" key="8">
    <source>
        <dbReference type="SAM" id="Phobius"/>
    </source>
</evidence>
<keyword evidence="4 8" id="KW-0812">Transmembrane</keyword>
<evidence type="ECO:0000256" key="2">
    <source>
        <dbReference type="ARBA" id="ARBA00004687"/>
    </source>
</evidence>
<dbReference type="GO" id="GO:0006506">
    <property type="term" value="P:GPI anchor biosynthetic process"/>
    <property type="evidence" value="ECO:0007669"/>
    <property type="project" value="UniProtKB-UniPathway"/>
</dbReference>
<feature type="transmembrane region" description="Helical" evidence="8">
    <location>
        <begin position="148"/>
        <end position="167"/>
    </location>
</feature>
<feature type="transmembrane region" description="Helical" evidence="8">
    <location>
        <begin position="75"/>
        <end position="97"/>
    </location>
</feature>
<dbReference type="EMBL" id="GISG01083135">
    <property type="protein sequence ID" value="MBA4632534.1"/>
    <property type="molecule type" value="Transcribed_RNA"/>
</dbReference>
<keyword evidence="3" id="KW-0337">GPI-anchor biosynthesis</keyword>
<name>A0A7C8Z2E6_OPUST</name>
<keyword evidence="6 8" id="KW-1133">Transmembrane helix</keyword>
<evidence type="ECO:0000256" key="7">
    <source>
        <dbReference type="ARBA" id="ARBA00023136"/>
    </source>
</evidence>
<reference evidence="9" key="1">
    <citation type="journal article" date="2013" name="J. Plant Res.">
        <title>Effect of fungi and light on seed germination of three Opuntia species from semiarid lands of central Mexico.</title>
        <authorList>
            <person name="Delgado-Sanchez P."/>
            <person name="Jimenez-Bremont J.F."/>
            <person name="Guerrero-Gonzalez Mde L."/>
            <person name="Flores J."/>
        </authorList>
    </citation>
    <scope>NUCLEOTIDE SEQUENCE</scope>
    <source>
        <tissue evidence="9">Cladode</tissue>
    </source>
</reference>
<proteinExistence type="predicted"/>
<accession>A0A7C8Z2E6</accession>
<comment type="subcellular location">
    <subcellularLocation>
        <location evidence="1">Endoplasmic reticulum membrane</location>
        <topology evidence="1">Multi-pass membrane protein</topology>
    </subcellularLocation>
</comment>
<evidence type="ECO:0000256" key="6">
    <source>
        <dbReference type="ARBA" id="ARBA00022989"/>
    </source>
</evidence>
<organism evidence="9">
    <name type="scientific">Opuntia streptacantha</name>
    <name type="common">Prickly pear cactus</name>
    <name type="synonym">Opuntia cardona</name>
    <dbReference type="NCBI Taxonomy" id="393608"/>
    <lineage>
        <taxon>Eukaryota</taxon>
        <taxon>Viridiplantae</taxon>
        <taxon>Streptophyta</taxon>
        <taxon>Embryophyta</taxon>
        <taxon>Tracheophyta</taxon>
        <taxon>Spermatophyta</taxon>
        <taxon>Magnoliopsida</taxon>
        <taxon>eudicotyledons</taxon>
        <taxon>Gunneridae</taxon>
        <taxon>Pentapetalae</taxon>
        <taxon>Caryophyllales</taxon>
        <taxon>Cactineae</taxon>
        <taxon>Cactaceae</taxon>
        <taxon>Opuntioideae</taxon>
        <taxon>Opuntia</taxon>
    </lineage>
</organism>
<dbReference type="Pfam" id="PF06699">
    <property type="entry name" value="PIG-F"/>
    <property type="match status" value="1"/>
</dbReference>
<protein>
    <recommendedName>
        <fullName evidence="10">Phosphatidylinositol-glycan biosynthesis class F protein</fullName>
    </recommendedName>
</protein>
<dbReference type="AlphaFoldDB" id="A0A7C8Z2E6"/>
<evidence type="ECO:0000256" key="4">
    <source>
        <dbReference type="ARBA" id="ARBA00022692"/>
    </source>
</evidence>
<keyword evidence="5" id="KW-0256">Endoplasmic reticulum</keyword>
<dbReference type="EMBL" id="GISG01083137">
    <property type="protein sequence ID" value="MBA4632535.1"/>
    <property type="molecule type" value="Transcribed_RNA"/>
</dbReference>
<evidence type="ECO:0000256" key="3">
    <source>
        <dbReference type="ARBA" id="ARBA00022502"/>
    </source>
</evidence>
<keyword evidence="7 8" id="KW-0472">Membrane</keyword>
<feature type="transmembrane region" description="Helical" evidence="8">
    <location>
        <begin position="44"/>
        <end position="63"/>
    </location>
</feature>
<dbReference type="UniPathway" id="UPA00196"/>